<sequence length="100" mass="11378">MSVDEVMDGIGTFVGSAFARQFNDKGDLIFISTAQRSMSYIRRPLLKMLQVKYVPSNHAVIKVHASPWLRSRREITYNSTISSIGSTGYRHVIQRHFSTD</sequence>
<gene>
    <name evidence="1" type="ORF">PHMEG_0002906</name>
</gene>
<dbReference type="Proteomes" id="UP000198211">
    <property type="component" value="Unassembled WGS sequence"/>
</dbReference>
<protein>
    <submittedName>
        <fullName evidence="1">Uncharacterized protein</fullName>
    </submittedName>
</protein>
<organism evidence="1 2">
    <name type="scientific">Phytophthora megakarya</name>
    <dbReference type="NCBI Taxonomy" id="4795"/>
    <lineage>
        <taxon>Eukaryota</taxon>
        <taxon>Sar</taxon>
        <taxon>Stramenopiles</taxon>
        <taxon>Oomycota</taxon>
        <taxon>Peronosporomycetes</taxon>
        <taxon>Peronosporales</taxon>
        <taxon>Peronosporaceae</taxon>
        <taxon>Phytophthora</taxon>
    </lineage>
</organism>
<reference evidence="2" key="1">
    <citation type="submission" date="2017-03" db="EMBL/GenBank/DDBJ databases">
        <title>Phytopthora megakarya and P. palmivora, two closely related causual agents of cacao black pod achieved similar genome size and gene model numbers by different mechanisms.</title>
        <authorList>
            <person name="Ali S."/>
            <person name="Shao J."/>
            <person name="Larry D.J."/>
            <person name="Kronmiller B."/>
            <person name="Shen D."/>
            <person name="Strem M.D."/>
            <person name="Melnick R.L."/>
            <person name="Guiltinan M.J."/>
            <person name="Tyler B.M."/>
            <person name="Meinhardt L.W."/>
            <person name="Bailey B.A."/>
        </authorList>
    </citation>
    <scope>NUCLEOTIDE SEQUENCE [LARGE SCALE GENOMIC DNA]</scope>
    <source>
        <strain evidence="2">zdho120</strain>
    </source>
</reference>
<keyword evidence="2" id="KW-1185">Reference proteome</keyword>
<name>A0A225WZL3_9STRA</name>
<evidence type="ECO:0000313" key="1">
    <source>
        <dbReference type="EMBL" id="OWZ22398.1"/>
    </source>
</evidence>
<proteinExistence type="predicted"/>
<comment type="caution">
    <text evidence="1">The sequence shown here is derived from an EMBL/GenBank/DDBJ whole genome shotgun (WGS) entry which is preliminary data.</text>
</comment>
<evidence type="ECO:0000313" key="2">
    <source>
        <dbReference type="Proteomes" id="UP000198211"/>
    </source>
</evidence>
<dbReference type="AlphaFoldDB" id="A0A225WZL3"/>
<dbReference type="EMBL" id="NBNE01000140">
    <property type="protein sequence ID" value="OWZ22398.1"/>
    <property type="molecule type" value="Genomic_DNA"/>
</dbReference>
<accession>A0A225WZL3</accession>